<feature type="domain" description="SANT" evidence="2">
    <location>
        <begin position="440"/>
        <end position="487"/>
    </location>
</feature>
<feature type="domain" description="HTH myb-type" evidence="3">
    <location>
        <begin position="442"/>
        <end position="488"/>
    </location>
</feature>
<reference evidence="4" key="1">
    <citation type="submission" date="2021-06" db="EMBL/GenBank/DDBJ databases">
        <authorList>
            <person name="Kallberg Y."/>
            <person name="Tangrot J."/>
            <person name="Rosling A."/>
        </authorList>
    </citation>
    <scope>NUCLEOTIDE SEQUENCE</scope>
    <source>
        <strain evidence="4">IN212</strain>
    </source>
</reference>
<evidence type="ECO:0000313" key="5">
    <source>
        <dbReference type="Proteomes" id="UP000789396"/>
    </source>
</evidence>
<feature type="domain" description="Myb-like" evidence="1">
    <location>
        <begin position="94"/>
        <end position="132"/>
    </location>
</feature>
<dbReference type="InterPro" id="IPR001005">
    <property type="entry name" value="SANT/Myb"/>
</dbReference>
<dbReference type="Gene3D" id="1.10.10.60">
    <property type="entry name" value="Homeodomain-like"/>
    <property type="match status" value="6"/>
</dbReference>
<dbReference type="SUPFAM" id="SSF46689">
    <property type="entry name" value="Homeodomain-like"/>
    <property type="match status" value="5"/>
</dbReference>
<keyword evidence="5" id="KW-1185">Reference proteome</keyword>
<feature type="domain" description="SANT" evidence="2">
    <location>
        <begin position="338"/>
        <end position="389"/>
    </location>
</feature>
<comment type="caution">
    <text evidence="4">The sequence shown here is derived from an EMBL/GenBank/DDBJ whole genome shotgun (WGS) entry which is preliminary data.</text>
</comment>
<evidence type="ECO:0000259" key="3">
    <source>
        <dbReference type="PROSITE" id="PS51294"/>
    </source>
</evidence>
<feature type="domain" description="HTH myb-type" evidence="3">
    <location>
        <begin position="96"/>
        <end position="138"/>
    </location>
</feature>
<proteinExistence type="predicted"/>
<dbReference type="InterPro" id="IPR009057">
    <property type="entry name" value="Homeodomain-like_sf"/>
</dbReference>
<dbReference type="PROSITE" id="PS51294">
    <property type="entry name" value="HTH_MYB"/>
    <property type="match status" value="2"/>
</dbReference>
<sequence length="497" mass="58641">MKVLRNLLRPWSRLELKVLETLVKKHGQDWEKIAKHMPGRKAGECCIQYYSLPLYYRELREVENIQTKDTKADSKKAFSEEECKLIDGLLEKYERETRLLNDLVEQYGNDWSLISSRLPGRTAYACKEKYHSCWQPSLNKTELVKHSWPQEAVQLLDLLISKYGKWQIIPILLPGISPMNRHVRNTTLTRGWKDQEISLLKDLVKKYGRNWKKIKSYFPHKQIKTIEFHVRTNPQLYYIEGQENEVDLYEIQQHFYIKKPWSGEEIRKLLELKSQYGTDWRKISEGLPDLVQKYGSDWEFISQKMQHKNPSEVQQLVNENSQIFSYPVPSLNSNAEKTAAKVWSDEDILKLANLIELHGSDWKKIAENFPEKTIEECMEYYYSHRSIFPDLNPLSTDNWALPDRSGKSWTEKEVQLLKELLEEYGDFNELCTFENKAKAMQWTKDEENKLLNLIKLYGGEWKTISSNLSNRSPTACKQKFYSMLRPNLPASKIEVNL</sequence>
<feature type="domain" description="SANT" evidence="2">
    <location>
        <begin position="6"/>
        <end position="57"/>
    </location>
</feature>
<dbReference type="Proteomes" id="UP000789396">
    <property type="component" value="Unassembled WGS sequence"/>
</dbReference>
<dbReference type="SMART" id="SM00717">
    <property type="entry name" value="SANT"/>
    <property type="match status" value="6"/>
</dbReference>
<dbReference type="CDD" id="cd00167">
    <property type="entry name" value="SANT"/>
    <property type="match status" value="6"/>
</dbReference>
<evidence type="ECO:0000313" key="4">
    <source>
        <dbReference type="EMBL" id="CAG8557840.1"/>
    </source>
</evidence>
<dbReference type="Pfam" id="PF00249">
    <property type="entry name" value="Myb_DNA-binding"/>
    <property type="match status" value="6"/>
</dbReference>
<dbReference type="PROSITE" id="PS51293">
    <property type="entry name" value="SANT"/>
    <property type="match status" value="3"/>
</dbReference>
<dbReference type="PANTHER" id="PTHR45614">
    <property type="entry name" value="MYB PROTEIN-RELATED"/>
    <property type="match status" value="1"/>
</dbReference>
<name>A0A9N9BBM2_9GLOM</name>
<feature type="domain" description="Myb-like" evidence="1">
    <location>
        <begin position="434"/>
        <end position="484"/>
    </location>
</feature>
<feature type="domain" description="Myb-like" evidence="1">
    <location>
        <begin position="343"/>
        <end position="385"/>
    </location>
</feature>
<dbReference type="GO" id="GO:0000981">
    <property type="term" value="F:DNA-binding transcription factor activity, RNA polymerase II-specific"/>
    <property type="evidence" value="ECO:0007669"/>
    <property type="project" value="TreeGrafter"/>
</dbReference>
<evidence type="ECO:0000259" key="2">
    <source>
        <dbReference type="PROSITE" id="PS51293"/>
    </source>
</evidence>
<feature type="domain" description="Myb-like" evidence="1">
    <location>
        <begin position="10"/>
        <end position="53"/>
    </location>
</feature>
<dbReference type="EMBL" id="CAJVPZ010005176">
    <property type="protein sequence ID" value="CAG8557840.1"/>
    <property type="molecule type" value="Genomic_DNA"/>
</dbReference>
<protein>
    <submittedName>
        <fullName evidence="4">12038_t:CDS:1</fullName>
    </submittedName>
</protein>
<dbReference type="PROSITE" id="PS50090">
    <property type="entry name" value="MYB_LIKE"/>
    <property type="match status" value="4"/>
</dbReference>
<dbReference type="OrthoDB" id="2143914at2759"/>
<dbReference type="GO" id="GO:0005634">
    <property type="term" value="C:nucleus"/>
    <property type="evidence" value="ECO:0007669"/>
    <property type="project" value="TreeGrafter"/>
</dbReference>
<dbReference type="GO" id="GO:0000978">
    <property type="term" value="F:RNA polymerase II cis-regulatory region sequence-specific DNA binding"/>
    <property type="evidence" value="ECO:0007669"/>
    <property type="project" value="TreeGrafter"/>
</dbReference>
<accession>A0A9N9BBM2</accession>
<dbReference type="InterPro" id="IPR050560">
    <property type="entry name" value="MYB_TF"/>
</dbReference>
<organism evidence="4 5">
    <name type="scientific">Racocetra fulgida</name>
    <dbReference type="NCBI Taxonomy" id="60492"/>
    <lineage>
        <taxon>Eukaryota</taxon>
        <taxon>Fungi</taxon>
        <taxon>Fungi incertae sedis</taxon>
        <taxon>Mucoromycota</taxon>
        <taxon>Glomeromycotina</taxon>
        <taxon>Glomeromycetes</taxon>
        <taxon>Diversisporales</taxon>
        <taxon>Gigasporaceae</taxon>
        <taxon>Racocetra</taxon>
    </lineage>
</organism>
<dbReference type="AlphaFoldDB" id="A0A9N9BBM2"/>
<gene>
    <name evidence="4" type="ORF">RFULGI_LOCUS4932</name>
</gene>
<dbReference type="InterPro" id="IPR017884">
    <property type="entry name" value="SANT_dom"/>
</dbReference>
<dbReference type="InterPro" id="IPR017930">
    <property type="entry name" value="Myb_dom"/>
</dbReference>
<evidence type="ECO:0000259" key="1">
    <source>
        <dbReference type="PROSITE" id="PS50090"/>
    </source>
</evidence>